<keyword evidence="2" id="KW-1185">Reference proteome</keyword>
<name>A0A8K0MH58_9ROSA</name>
<dbReference type="Proteomes" id="UP000796880">
    <property type="component" value="Unassembled WGS sequence"/>
</dbReference>
<proteinExistence type="predicted"/>
<organism evidence="1 2">
    <name type="scientific">Rhamnella rubrinervis</name>
    <dbReference type="NCBI Taxonomy" id="2594499"/>
    <lineage>
        <taxon>Eukaryota</taxon>
        <taxon>Viridiplantae</taxon>
        <taxon>Streptophyta</taxon>
        <taxon>Embryophyta</taxon>
        <taxon>Tracheophyta</taxon>
        <taxon>Spermatophyta</taxon>
        <taxon>Magnoliopsida</taxon>
        <taxon>eudicotyledons</taxon>
        <taxon>Gunneridae</taxon>
        <taxon>Pentapetalae</taxon>
        <taxon>rosids</taxon>
        <taxon>fabids</taxon>
        <taxon>Rosales</taxon>
        <taxon>Rhamnaceae</taxon>
        <taxon>rhamnoid group</taxon>
        <taxon>Rhamneae</taxon>
        <taxon>Rhamnella</taxon>
    </lineage>
</organism>
<sequence length="98" mass="10784">MAGEWTVPPPIRAATGIGESLDPLITSSVAEENGKSKGVDIVQFDSDKNAVAPLHGKKIDMSMKISNSNLPYARKRKQREHDCVYTTNVHIPMDCFEV</sequence>
<evidence type="ECO:0000313" key="1">
    <source>
        <dbReference type="EMBL" id="KAF3445508.1"/>
    </source>
</evidence>
<dbReference type="EMBL" id="VOIH02000005">
    <property type="protein sequence ID" value="KAF3445508.1"/>
    <property type="molecule type" value="Genomic_DNA"/>
</dbReference>
<protein>
    <submittedName>
        <fullName evidence="1">Uncharacterized protein</fullName>
    </submittedName>
</protein>
<reference evidence="1" key="1">
    <citation type="submission" date="2020-03" db="EMBL/GenBank/DDBJ databases">
        <title>A high-quality chromosome-level genome assembly of a woody plant with both climbing and erect habits, Rhamnella rubrinervis.</title>
        <authorList>
            <person name="Lu Z."/>
            <person name="Yang Y."/>
            <person name="Zhu X."/>
            <person name="Sun Y."/>
        </authorList>
    </citation>
    <scope>NUCLEOTIDE SEQUENCE</scope>
    <source>
        <strain evidence="1">BYM</strain>
        <tissue evidence="1">Leaf</tissue>
    </source>
</reference>
<dbReference type="AlphaFoldDB" id="A0A8K0MH58"/>
<accession>A0A8K0MH58</accession>
<comment type="caution">
    <text evidence="1">The sequence shown here is derived from an EMBL/GenBank/DDBJ whole genome shotgun (WGS) entry which is preliminary data.</text>
</comment>
<gene>
    <name evidence="1" type="ORF">FNV43_RR10684</name>
</gene>
<evidence type="ECO:0000313" key="2">
    <source>
        <dbReference type="Proteomes" id="UP000796880"/>
    </source>
</evidence>